<sequence>MHHHLAFVLVILFWPSLHALNVDALAIAPQGSIITIFNQTEALSTLNLSLSESLLNGSRAPSQNFISYRIPHSPATLLFHSFGRTIPVNECLQAVALAVGAAFNYIGEGRGRTPIAHGFFVFTREFLNHDEVELTVADFREIGRSMTYRILYDVLRGIGEFTLLQGQKAQEVEFEVEIQDVGYVGTGHVDFKPAATPTSSVS</sequence>
<protein>
    <submittedName>
        <fullName evidence="2">Uncharacterized protein</fullName>
    </submittedName>
</protein>
<dbReference type="OrthoDB" id="5402181at2759"/>
<dbReference type="EMBL" id="CAJPDR010000490">
    <property type="protein sequence ID" value="CAF9937834.1"/>
    <property type="molecule type" value="Genomic_DNA"/>
</dbReference>
<dbReference type="AlphaFoldDB" id="A0A8H3G7A0"/>
<reference evidence="2" key="1">
    <citation type="submission" date="2021-03" db="EMBL/GenBank/DDBJ databases">
        <authorList>
            <person name="Tagirdzhanova G."/>
        </authorList>
    </citation>
    <scope>NUCLEOTIDE SEQUENCE</scope>
</reference>
<feature type="signal peptide" evidence="1">
    <location>
        <begin position="1"/>
        <end position="19"/>
    </location>
</feature>
<evidence type="ECO:0000313" key="2">
    <source>
        <dbReference type="EMBL" id="CAF9937834.1"/>
    </source>
</evidence>
<evidence type="ECO:0000256" key="1">
    <source>
        <dbReference type="SAM" id="SignalP"/>
    </source>
</evidence>
<organism evidence="2 3">
    <name type="scientific">Alectoria fallacina</name>
    <dbReference type="NCBI Taxonomy" id="1903189"/>
    <lineage>
        <taxon>Eukaryota</taxon>
        <taxon>Fungi</taxon>
        <taxon>Dikarya</taxon>
        <taxon>Ascomycota</taxon>
        <taxon>Pezizomycotina</taxon>
        <taxon>Lecanoromycetes</taxon>
        <taxon>OSLEUM clade</taxon>
        <taxon>Lecanoromycetidae</taxon>
        <taxon>Lecanorales</taxon>
        <taxon>Lecanorineae</taxon>
        <taxon>Parmeliaceae</taxon>
        <taxon>Alectoria</taxon>
    </lineage>
</organism>
<name>A0A8H3G7A0_9LECA</name>
<comment type="caution">
    <text evidence="2">The sequence shown here is derived from an EMBL/GenBank/DDBJ whole genome shotgun (WGS) entry which is preliminary data.</text>
</comment>
<evidence type="ECO:0000313" key="3">
    <source>
        <dbReference type="Proteomes" id="UP000664203"/>
    </source>
</evidence>
<keyword evidence="3" id="KW-1185">Reference proteome</keyword>
<accession>A0A8H3G7A0</accession>
<keyword evidence="1" id="KW-0732">Signal</keyword>
<gene>
    <name evidence="2" type="ORF">ALECFALPRED_007427</name>
</gene>
<dbReference type="Proteomes" id="UP000664203">
    <property type="component" value="Unassembled WGS sequence"/>
</dbReference>
<feature type="chain" id="PRO_5034183219" evidence="1">
    <location>
        <begin position="20"/>
        <end position="202"/>
    </location>
</feature>
<proteinExistence type="predicted"/>